<dbReference type="Proteomes" id="UP000543287">
    <property type="component" value="Unassembled WGS sequence"/>
</dbReference>
<feature type="domain" description="Sushi" evidence="7">
    <location>
        <begin position="197"/>
        <end position="256"/>
    </location>
</feature>
<keyword evidence="4 6" id="KW-1015">Disulfide bond</keyword>
<evidence type="ECO:0000256" key="5">
    <source>
        <dbReference type="ARBA" id="ARBA00023180"/>
    </source>
</evidence>
<feature type="non-terminal residue" evidence="8">
    <location>
        <position position="1"/>
    </location>
</feature>
<feature type="domain" description="Sushi" evidence="7">
    <location>
        <begin position="1"/>
        <end position="63"/>
    </location>
</feature>
<evidence type="ECO:0000313" key="8">
    <source>
        <dbReference type="EMBL" id="NXG31620.1"/>
    </source>
</evidence>
<dbReference type="Gene3D" id="2.10.70.10">
    <property type="entry name" value="Complement Module, domain 1"/>
    <property type="match status" value="8"/>
</dbReference>
<evidence type="ECO:0000259" key="7">
    <source>
        <dbReference type="PROSITE" id="PS50923"/>
    </source>
</evidence>
<dbReference type="PANTHER" id="PTHR19325">
    <property type="entry name" value="COMPLEMENT COMPONENT-RELATED SUSHI DOMAIN-CONTAINING"/>
    <property type="match status" value="1"/>
</dbReference>
<evidence type="ECO:0000313" key="9">
    <source>
        <dbReference type="Proteomes" id="UP000543287"/>
    </source>
</evidence>
<evidence type="ECO:0000256" key="3">
    <source>
        <dbReference type="ARBA" id="ARBA00022737"/>
    </source>
</evidence>
<comment type="caution">
    <text evidence="8">The sequence shown here is derived from an EMBL/GenBank/DDBJ whole genome shotgun (WGS) entry which is preliminary data.</text>
</comment>
<dbReference type="AlphaFoldDB" id="A0A7K9AWV4"/>
<accession>A0A7K9AWV4</accession>
<keyword evidence="3" id="KW-0677">Repeat</keyword>
<feature type="disulfide bond" evidence="6">
    <location>
        <begin position="227"/>
        <end position="254"/>
    </location>
</feature>
<dbReference type="PANTHER" id="PTHR19325:SF560">
    <property type="entry name" value="SUSHI, VON WILLEBRAND FACTOR TYPE A, EGF AND PENTRAXIN DOMAIN-CONTAINING PROTEIN 1"/>
    <property type="match status" value="1"/>
</dbReference>
<dbReference type="EMBL" id="VWZH01000067">
    <property type="protein sequence ID" value="NXG31620.1"/>
    <property type="molecule type" value="Genomic_DNA"/>
</dbReference>
<evidence type="ECO:0000256" key="2">
    <source>
        <dbReference type="ARBA" id="ARBA00022729"/>
    </source>
</evidence>
<dbReference type="InterPro" id="IPR050350">
    <property type="entry name" value="Compl-Cell_Adhes-Reg"/>
</dbReference>
<reference evidence="8 9" key="1">
    <citation type="submission" date="2019-09" db="EMBL/GenBank/DDBJ databases">
        <title>Bird 10,000 Genomes (B10K) Project - Family phase.</title>
        <authorList>
            <person name="Zhang G."/>
        </authorList>
    </citation>
    <scope>NUCLEOTIDE SEQUENCE [LARGE SCALE GENOMIC DNA]</scope>
    <source>
        <strain evidence="8">B10K-LSUMZ-23963</strain>
        <tissue evidence="8">Muscle</tissue>
    </source>
</reference>
<dbReference type="InterPro" id="IPR000436">
    <property type="entry name" value="Sushi_SCR_CCP_dom"/>
</dbReference>
<name>A0A7K9AWV4_DRONO</name>
<dbReference type="InterPro" id="IPR035976">
    <property type="entry name" value="Sushi/SCR/CCP_sf"/>
</dbReference>
<evidence type="ECO:0000256" key="1">
    <source>
        <dbReference type="ARBA" id="ARBA00022659"/>
    </source>
</evidence>
<dbReference type="FunFam" id="2.10.70.10:FF:000014">
    <property type="entry name" value="Membrane cofactor protein"/>
    <property type="match status" value="3"/>
</dbReference>
<keyword evidence="5" id="KW-0325">Glycoprotein</keyword>
<evidence type="ECO:0000256" key="4">
    <source>
        <dbReference type="ARBA" id="ARBA00023157"/>
    </source>
</evidence>
<dbReference type="SUPFAM" id="SSF57535">
    <property type="entry name" value="Complement control module/SCR domain"/>
    <property type="match status" value="8"/>
</dbReference>
<feature type="disulfide bond" evidence="6">
    <location>
        <begin position="448"/>
        <end position="491"/>
    </location>
</feature>
<feature type="domain" description="Sushi" evidence="7">
    <location>
        <begin position="126"/>
        <end position="196"/>
    </location>
</feature>
<feature type="domain" description="Sushi" evidence="7">
    <location>
        <begin position="64"/>
        <end position="125"/>
    </location>
</feature>
<dbReference type="CDD" id="cd00033">
    <property type="entry name" value="CCP"/>
    <property type="match status" value="8"/>
</dbReference>
<sequence length="509" mass="56797">CEPPPRFSFAELKPEYRGTDKFTAGSAVEYVCRPGYMKNVRARSVLICGKDDEWKGSDKICIPKLCSYPGEPANGRLLLGERFSFGSTANFTCEPGHRLIGDSQIQCVIKDGVVTWDREIPVCEPIPCLPPPDIANGVHSGAVGGDFSYGASVTYQCNTVRRGEMPFSLIGDASIHCTTVDNLNGVWSKPAPECKVVRCKHPNIDNGRVLSRYRAEYTYRDTVMFDCNLRYTMNGSDISTCTENSLWDPPVPICQRSSCDDPPDVHNAVKKNIAGNLFPVKTLITYECKVGHEFNRGENMWHIECLPDFTWTEVSHSCERVHCPNPDVENGKFVHAWEYKENYEYGDSVQITCNDGYTFKGHDNEVVLRCTANGAWDPEIPECILEPRCPEPVIDHGREVYKSRDDYTRGTQVRITCDSGYILRGQASIECQADKTWAPQLPFCDEVCGPPPEIIRGQHSGLKTEHFPYGSEVTYRCAEGLSLVGESSIYCTSNDGVNLTWSGPAPECK</sequence>
<dbReference type="PROSITE" id="PS50923">
    <property type="entry name" value="SUSHI"/>
    <property type="match status" value="8"/>
</dbReference>
<gene>
    <name evidence="8" type="primary">Cr1l_1</name>
    <name evidence="8" type="ORF">DRONOV_R09859</name>
</gene>
<feature type="disulfide bond" evidence="6">
    <location>
        <begin position="417"/>
        <end position="444"/>
    </location>
</feature>
<dbReference type="FunFam" id="2.10.70.10:FF:000038">
    <property type="entry name" value="Complement component receptor type 1"/>
    <property type="match status" value="1"/>
</dbReference>
<evidence type="ECO:0000256" key="6">
    <source>
        <dbReference type="PROSITE-ProRule" id="PRU00302"/>
    </source>
</evidence>
<organism evidence="8 9">
    <name type="scientific">Dromaius novaehollandiae</name>
    <name type="common">Emu</name>
    <dbReference type="NCBI Taxonomy" id="8790"/>
    <lineage>
        <taxon>Eukaryota</taxon>
        <taxon>Metazoa</taxon>
        <taxon>Chordata</taxon>
        <taxon>Craniata</taxon>
        <taxon>Vertebrata</taxon>
        <taxon>Euteleostomi</taxon>
        <taxon>Archelosauria</taxon>
        <taxon>Archosauria</taxon>
        <taxon>Dinosauria</taxon>
        <taxon>Saurischia</taxon>
        <taxon>Theropoda</taxon>
        <taxon>Coelurosauria</taxon>
        <taxon>Aves</taxon>
        <taxon>Palaeognathae</taxon>
        <taxon>Casuariiformes</taxon>
        <taxon>Dromaiidae</taxon>
        <taxon>Dromaius</taxon>
    </lineage>
</organism>
<feature type="domain" description="Sushi" evidence="7">
    <location>
        <begin position="447"/>
        <end position="509"/>
    </location>
</feature>
<feature type="domain" description="Sushi" evidence="7">
    <location>
        <begin position="387"/>
        <end position="446"/>
    </location>
</feature>
<dbReference type="Pfam" id="PF00084">
    <property type="entry name" value="Sushi"/>
    <property type="match status" value="8"/>
</dbReference>
<dbReference type="SMART" id="SM00032">
    <property type="entry name" value="CCP"/>
    <property type="match status" value="8"/>
</dbReference>
<keyword evidence="1 6" id="KW-0768">Sushi</keyword>
<feature type="non-terminal residue" evidence="8">
    <location>
        <position position="509"/>
    </location>
</feature>
<keyword evidence="2" id="KW-0732">Signal</keyword>
<comment type="caution">
    <text evidence="6">Lacks conserved residue(s) required for the propagation of feature annotation.</text>
</comment>
<feature type="domain" description="Sushi" evidence="7">
    <location>
        <begin position="321"/>
        <end position="385"/>
    </location>
</feature>
<protein>
    <submittedName>
        <fullName evidence="8">CR1L protein</fullName>
    </submittedName>
</protein>
<feature type="domain" description="Sushi" evidence="7">
    <location>
        <begin position="257"/>
        <end position="320"/>
    </location>
</feature>
<proteinExistence type="predicted"/>